<accession>A0A2A6C3K6</accession>
<evidence type="ECO:0000313" key="3">
    <source>
        <dbReference type="Proteomes" id="UP000005239"/>
    </source>
</evidence>
<evidence type="ECO:0000313" key="2">
    <source>
        <dbReference type="EnsemblMetazoa" id="PPA34148.1"/>
    </source>
</evidence>
<reference evidence="3" key="1">
    <citation type="journal article" date="2008" name="Nat. Genet.">
        <title>The Pristionchus pacificus genome provides a unique perspective on nematode lifestyle and parasitism.</title>
        <authorList>
            <person name="Dieterich C."/>
            <person name="Clifton S.W."/>
            <person name="Schuster L.N."/>
            <person name="Chinwalla A."/>
            <person name="Delehaunty K."/>
            <person name="Dinkelacker I."/>
            <person name="Fulton L."/>
            <person name="Fulton R."/>
            <person name="Godfrey J."/>
            <person name="Minx P."/>
            <person name="Mitreva M."/>
            <person name="Roeseler W."/>
            <person name="Tian H."/>
            <person name="Witte H."/>
            <person name="Yang S.P."/>
            <person name="Wilson R.K."/>
            <person name="Sommer R.J."/>
        </authorList>
    </citation>
    <scope>NUCLEOTIDE SEQUENCE [LARGE SCALE GENOMIC DNA]</scope>
    <source>
        <strain evidence="3">PS312</strain>
    </source>
</reference>
<evidence type="ECO:0000256" key="1">
    <source>
        <dbReference type="ARBA" id="ARBA00008455"/>
    </source>
</evidence>
<dbReference type="GO" id="GO:0005615">
    <property type="term" value="C:extracellular space"/>
    <property type="evidence" value="ECO:0000318"/>
    <property type="project" value="GO_Central"/>
</dbReference>
<dbReference type="Proteomes" id="UP000005239">
    <property type="component" value="Unassembled WGS sequence"/>
</dbReference>
<dbReference type="InterPro" id="IPR038765">
    <property type="entry name" value="Papain-like_cys_pep_sf"/>
</dbReference>
<dbReference type="AlphaFoldDB" id="A0A2A6C3K6"/>
<name>A0A2A6C3K6_PRIPA</name>
<gene>
    <name evidence="2" type="primary">WBGene00272517</name>
</gene>
<dbReference type="EnsemblMetazoa" id="PPA34148.1">
    <property type="protein sequence ID" value="PPA34148.1"/>
    <property type="gene ID" value="WBGene00272517"/>
</dbReference>
<dbReference type="InterPro" id="IPR000668">
    <property type="entry name" value="Peptidase_C1A_C"/>
</dbReference>
<reference evidence="2" key="2">
    <citation type="submission" date="2022-06" db="UniProtKB">
        <authorList>
            <consortium name="EnsemblMetazoa"/>
        </authorList>
    </citation>
    <scope>IDENTIFICATION</scope>
    <source>
        <strain evidence="2">PS312</strain>
    </source>
</reference>
<dbReference type="Gene3D" id="3.90.70.10">
    <property type="entry name" value="Cysteine proteinases"/>
    <property type="match status" value="1"/>
</dbReference>
<dbReference type="GO" id="GO:0051603">
    <property type="term" value="P:proteolysis involved in protein catabolic process"/>
    <property type="evidence" value="ECO:0000318"/>
    <property type="project" value="GO_Central"/>
</dbReference>
<dbReference type="PANTHER" id="PTHR12411">
    <property type="entry name" value="CYSTEINE PROTEASE FAMILY C1-RELATED"/>
    <property type="match status" value="1"/>
</dbReference>
<sequence>MEAMKFWVSHGIVTGSGYNAKQGCKPYPFPPCDHHINNTDFLQCDKVPEHGYPPCYKKCQSGYPLTYQQDKRYGKSAYGLSTKVVDIQKEIMMNGPVEASFSLYEDFEQYSSGIYVHRSGKYIGEHAAKVIGWGMEGRIPYWLVVKSWNMHWGEKGKTLLLIIR</sequence>
<organism evidence="2 3">
    <name type="scientific">Pristionchus pacificus</name>
    <name type="common">Parasitic nematode worm</name>
    <dbReference type="NCBI Taxonomy" id="54126"/>
    <lineage>
        <taxon>Eukaryota</taxon>
        <taxon>Metazoa</taxon>
        <taxon>Ecdysozoa</taxon>
        <taxon>Nematoda</taxon>
        <taxon>Chromadorea</taxon>
        <taxon>Rhabditida</taxon>
        <taxon>Rhabditina</taxon>
        <taxon>Diplogasteromorpha</taxon>
        <taxon>Diplogasteroidea</taxon>
        <taxon>Neodiplogasteridae</taxon>
        <taxon>Pristionchus</taxon>
    </lineage>
</organism>
<dbReference type="OrthoDB" id="10058785at2759"/>
<comment type="similarity">
    <text evidence="1">Belongs to the peptidase C1 family.</text>
</comment>
<dbReference type="GO" id="GO:0004197">
    <property type="term" value="F:cysteine-type endopeptidase activity"/>
    <property type="evidence" value="ECO:0000318"/>
    <property type="project" value="GO_Central"/>
</dbReference>
<dbReference type="SUPFAM" id="SSF54001">
    <property type="entry name" value="Cysteine proteinases"/>
    <property type="match status" value="1"/>
</dbReference>
<dbReference type="GO" id="GO:0005764">
    <property type="term" value="C:lysosome"/>
    <property type="evidence" value="ECO:0000318"/>
    <property type="project" value="GO_Central"/>
</dbReference>
<accession>A0A8R1UMV2</accession>
<dbReference type="InterPro" id="IPR013128">
    <property type="entry name" value="Peptidase_C1A"/>
</dbReference>
<proteinExistence type="inferred from homology"/>
<protein>
    <submittedName>
        <fullName evidence="2">Peptidase</fullName>
    </submittedName>
</protein>
<dbReference type="Pfam" id="PF00112">
    <property type="entry name" value="Peptidase_C1"/>
    <property type="match status" value="1"/>
</dbReference>
<dbReference type="SMART" id="SM00645">
    <property type="entry name" value="Pept_C1"/>
    <property type="match status" value="1"/>
</dbReference>
<keyword evidence="3" id="KW-1185">Reference proteome</keyword>